<feature type="compositionally biased region" description="Polar residues" evidence="1">
    <location>
        <begin position="8"/>
        <end position="20"/>
    </location>
</feature>
<keyword evidence="3" id="KW-1185">Reference proteome</keyword>
<protein>
    <submittedName>
        <fullName evidence="2">Uncharacterized protein</fullName>
    </submittedName>
</protein>
<dbReference type="AlphaFoldDB" id="A0A0D3JHK3"/>
<dbReference type="GeneID" id="17268535"/>
<accession>A0A0D3JHK3</accession>
<feature type="region of interest" description="Disordered" evidence="1">
    <location>
        <begin position="1"/>
        <end position="102"/>
    </location>
</feature>
<feature type="compositionally biased region" description="Basic residues" evidence="1">
    <location>
        <begin position="62"/>
        <end position="88"/>
    </location>
</feature>
<dbReference type="EnsemblProtists" id="EOD22988">
    <property type="protein sequence ID" value="EOD22988"/>
    <property type="gene ID" value="EMIHUDRAFT_432117"/>
</dbReference>
<sequence>MTRACVPLSTQTPSRRSSGVSAEASCRATSPLGGRSTRASAARRRSSRSCGSGGRGGISSPRRARRTRSTRGRRKGSSRAQTRARRRLLGGGEQERGRVRRRRAGWSTLRSGWSEAAERVHMACTPSPLHHVVYGRPTTLLKILLG</sequence>
<dbReference type="HOGENOM" id="CLU_1782358_0_0_1"/>
<evidence type="ECO:0000313" key="2">
    <source>
        <dbReference type="EnsemblProtists" id="EOD22988"/>
    </source>
</evidence>
<dbReference type="Proteomes" id="UP000013827">
    <property type="component" value="Unassembled WGS sequence"/>
</dbReference>
<proteinExistence type="predicted"/>
<evidence type="ECO:0000256" key="1">
    <source>
        <dbReference type="SAM" id="MobiDB-lite"/>
    </source>
</evidence>
<dbReference type="KEGG" id="ehx:EMIHUDRAFT_432117"/>
<reference evidence="3" key="1">
    <citation type="journal article" date="2013" name="Nature">
        <title>Pan genome of the phytoplankton Emiliania underpins its global distribution.</title>
        <authorList>
            <person name="Read B.A."/>
            <person name="Kegel J."/>
            <person name="Klute M.J."/>
            <person name="Kuo A."/>
            <person name="Lefebvre S.C."/>
            <person name="Maumus F."/>
            <person name="Mayer C."/>
            <person name="Miller J."/>
            <person name="Monier A."/>
            <person name="Salamov A."/>
            <person name="Young J."/>
            <person name="Aguilar M."/>
            <person name="Claverie J.M."/>
            <person name="Frickenhaus S."/>
            <person name="Gonzalez K."/>
            <person name="Herman E.K."/>
            <person name="Lin Y.C."/>
            <person name="Napier J."/>
            <person name="Ogata H."/>
            <person name="Sarno A.F."/>
            <person name="Shmutz J."/>
            <person name="Schroeder D."/>
            <person name="de Vargas C."/>
            <person name="Verret F."/>
            <person name="von Dassow P."/>
            <person name="Valentin K."/>
            <person name="Van de Peer Y."/>
            <person name="Wheeler G."/>
            <person name="Dacks J.B."/>
            <person name="Delwiche C.F."/>
            <person name="Dyhrman S.T."/>
            <person name="Glockner G."/>
            <person name="John U."/>
            <person name="Richards T."/>
            <person name="Worden A.Z."/>
            <person name="Zhang X."/>
            <person name="Grigoriev I.V."/>
            <person name="Allen A.E."/>
            <person name="Bidle K."/>
            <person name="Borodovsky M."/>
            <person name="Bowler C."/>
            <person name="Brownlee C."/>
            <person name="Cock J.M."/>
            <person name="Elias M."/>
            <person name="Gladyshev V.N."/>
            <person name="Groth M."/>
            <person name="Guda C."/>
            <person name="Hadaegh A."/>
            <person name="Iglesias-Rodriguez M.D."/>
            <person name="Jenkins J."/>
            <person name="Jones B.M."/>
            <person name="Lawson T."/>
            <person name="Leese F."/>
            <person name="Lindquist E."/>
            <person name="Lobanov A."/>
            <person name="Lomsadze A."/>
            <person name="Malik S.B."/>
            <person name="Marsh M.E."/>
            <person name="Mackinder L."/>
            <person name="Mock T."/>
            <person name="Mueller-Roeber B."/>
            <person name="Pagarete A."/>
            <person name="Parker M."/>
            <person name="Probert I."/>
            <person name="Quesneville H."/>
            <person name="Raines C."/>
            <person name="Rensing S.A."/>
            <person name="Riano-Pachon D.M."/>
            <person name="Richier S."/>
            <person name="Rokitta S."/>
            <person name="Shiraiwa Y."/>
            <person name="Soanes D.M."/>
            <person name="van der Giezen M."/>
            <person name="Wahlund T.M."/>
            <person name="Williams B."/>
            <person name="Wilson W."/>
            <person name="Wolfe G."/>
            <person name="Wurch L.L."/>
        </authorList>
    </citation>
    <scope>NUCLEOTIDE SEQUENCE</scope>
</reference>
<reference evidence="2" key="2">
    <citation type="submission" date="2024-10" db="UniProtKB">
        <authorList>
            <consortium name="EnsemblProtists"/>
        </authorList>
    </citation>
    <scope>IDENTIFICATION</scope>
</reference>
<dbReference type="PaxDb" id="2903-EOD22988"/>
<evidence type="ECO:0000313" key="3">
    <source>
        <dbReference type="Proteomes" id="UP000013827"/>
    </source>
</evidence>
<dbReference type="RefSeq" id="XP_005775417.1">
    <property type="nucleotide sequence ID" value="XM_005775360.1"/>
</dbReference>
<name>A0A0D3JHK3_EMIH1</name>
<organism evidence="2 3">
    <name type="scientific">Emiliania huxleyi (strain CCMP1516)</name>
    <dbReference type="NCBI Taxonomy" id="280463"/>
    <lineage>
        <taxon>Eukaryota</taxon>
        <taxon>Haptista</taxon>
        <taxon>Haptophyta</taxon>
        <taxon>Prymnesiophyceae</taxon>
        <taxon>Isochrysidales</taxon>
        <taxon>Noelaerhabdaceae</taxon>
        <taxon>Emiliania</taxon>
    </lineage>
</organism>